<sequence>MNSSRLRGRPEEHERQRASRMARSCSKDGRGGRQNRTGLGQFQMGSQSAARTWMLRTATVQTRLSLQRMSVADGPRHPGRKKDD</sequence>
<organism evidence="2 3">
    <name type="scientific">Dichomitus squalens</name>
    <dbReference type="NCBI Taxonomy" id="114155"/>
    <lineage>
        <taxon>Eukaryota</taxon>
        <taxon>Fungi</taxon>
        <taxon>Dikarya</taxon>
        <taxon>Basidiomycota</taxon>
        <taxon>Agaricomycotina</taxon>
        <taxon>Agaricomycetes</taxon>
        <taxon>Polyporales</taxon>
        <taxon>Polyporaceae</taxon>
        <taxon>Dichomitus</taxon>
    </lineage>
</organism>
<feature type="compositionally biased region" description="Basic and acidic residues" evidence="1">
    <location>
        <begin position="8"/>
        <end position="17"/>
    </location>
</feature>
<dbReference type="Proteomes" id="UP000292082">
    <property type="component" value="Unassembled WGS sequence"/>
</dbReference>
<evidence type="ECO:0000313" key="3">
    <source>
        <dbReference type="Proteomes" id="UP000292082"/>
    </source>
</evidence>
<proteinExistence type="predicted"/>
<gene>
    <name evidence="2" type="ORF">BD310DRAFT_935381</name>
</gene>
<reference evidence="2 3" key="1">
    <citation type="submission" date="2019-01" db="EMBL/GenBank/DDBJ databases">
        <title>Draft genome sequences of three monokaryotic isolates of the white-rot basidiomycete fungus Dichomitus squalens.</title>
        <authorList>
            <consortium name="DOE Joint Genome Institute"/>
            <person name="Lopez S.C."/>
            <person name="Andreopoulos B."/>
            <person name="Pangilinan J."/>
            <person name="Lipzen A."/>
            <person name="Riley R."/>
            <person name="Ahrendt S."/>
            <person name="Ng V."/>
            <person name="Barry K."/>
            <person name="Daum C."/>
            <person name="Grigoriev I.V."/>
            <person name="Hilden K.S."/>
            <person name="Makela M.R."/>
            <person name="de Vries R.P."/>
        </authorList>
    </citation>
    <scope>NUCLEOTIDE SEQUENCE [LARGE SCALE GENOMIC DNA]</scope>
    <source>
        <strain evidence="2 3">CBS 464.89</strain>
    </source>
</reference>
<name>A0A4Q9PKF9_9APHY</name>
<protein>
    <submittedName>
        <fullName evidence="2">Uncharacterized protein</fullName>
    </submittedName>
</protein>
<dbReference type="AlphaFoldDB" id="A0A4Q9PKF9"/>
<evidence type="ECO:0000313" key="2">
    <source>
        <dbReference type="EMBL" id="TBU54627.1"/>
    </source>
</evidence>
<evidence type="ECO:0000256" key="1">
    <source>
        <dbReference type="SAM" id="MobiDB-lite"/>
    </source>
</evidence>
<keyword evidence="3" id="KW-1185">Reference proteome</keyword>
<dbReference type="EMBL" id="ML145184">
    <property type="protein sequence ID" value="TBU54627.1"/>
    <property type="molecule type" value="Genomic_DNA"/>
</dbReference>
<feature type="compositionally biased region" description="Polar residues" evidence="1">
    <location>
        <begin position="34"/>
        <end position="46"/>
    </location>
</feature>
<accession>A0A4Q9PKF9</accession>
<feature type="region of interest" description="Disordered" evidence="1">
    <location>
        <begin position="1"/>
        <end position="46"/>
    </location>
</feature>